<dbReference type="GO" id="GO:0005524">
    <property type="term" value="F:ATP binding"/>
    <property type="evidence" value="ECO:0007669"/>
    <property type="project" value="UniProtKB-KW"/>
</dbReference>
<feature type="non-terminal residue" evidence="3">
    <location>
        <position position="94"/>
    </location>
</feature>
<sequence length="94" mass="10600">MTSRTQHVLQQMDVQKDFRLEVLRDVETWSLFQSKAEDVVNDISFKDVATQIAKQCKGLPILIVTVASGLKSKDISVWKDALSQLQSVGHPEMN</sequence>
<name>A0A392RVP0_9FABA</name>
<evidence type="ECO:0000256" key="1">
    <source>
        <dbReference type="ARBA" id="ARBA00022741"/>
    </source>
</evidence>
<dbReference type="InterPro" id="IPR050905">
    <property type="entry name" value="Plant_NBS-LRR"/>
</dbReference>
<keyword evidence="4" id="KW-1185">Reference proteome</keyword>
<accession>A0A392RVP0</accession>
<protein>
    <submittedName>
        <fullName evidence="3">Disease resistance protein</fullName>
    </submittedName>
</protein>
<dbReference type="SUPFAM" id="SSF52540">
    <property type="entry name" value="P-loop containing nucleoside triphosphate hydrolases"/>
    <property type="match status" value="1"/>
</dbReference>
<keyword evidence="1" id="KW-0547">Nucleotide-binding</keyword>
<dbReference type="GO" id="GO:0006952">
    <property type="term" value="P:defense response"/>
    <property type="evidence" value="ECO:0007669"/>
    <property type="project" value="UniProtKB-KW"/>
</dbReference>
<keyword evidence="2" id="KW-0611">Plant defense</keyword>
<organism evidence="3 4">
    <name type="scientific">Trifolium medium</name>
    <dbReference type="NCBI Taxonomy" id="97028"/>
    <lineage>
        <taxon>Eukaryota</taxon>
        <taxon>Viridiplantae</taxon>
        <taxon>Streptophyta</taxon>
        <taxon>Embryophyta</taxon>
        <taxon>Tracheophyta</taxon>
        <taxon>Spermatophyta</taxon>
        <taxon>Magnoliopsida</taxon>
        <taxon>eudicotyledons</taxon>
        <taxon>Gunneridae</taxon>
        <taxon>Pentapetalae</taxon>
        <taxon>rosids</taxon>
        <taxon>fabids</taxon>
        <taxon>Fabales</taxon>
        <taxon>Fabaceae</taxon>
        <taxon>Papilionoideae</taxon>
        <taxon>50 kb inversion clade</taxon>
        <taxon>NPAAA clade</taxon>
        <taxon>Hologalegina</taxon>
        <taxon>IRL clade</taxon>
        <taxon>Trifolieae</taxon>
        <taxon>Trifolium</taxon>
    </lineage>
</organism>
<evidence type="ECO:0000313" key="3">
    <source>
        <dbReference type="EMBL" id="MCI40124.1"/>
    </source>
</evidence>
<dbReference type="Proteomes" id="UP000265520">
    <property type="component" value="Unassembled WGS sequence"/>
</dbReference>
<dbReference type="InterPro" id="IPR042197">
    <property type="entry name" value="Apaf_helical"/>
</dbReference>
<dbReference type="AlphaFoldDB" id="A0A392RVP0"/>
<proteinExistence type="predicted"/>
<evidence type="ECO:0000313" key="4">
    <source>
        <dbReference type="Proteomes" id="UP000265520"/>
    </source>
</evidence>
<reference evidence="3 4" key="1">
    <citation type="journal article" date="2018" name="Front. Plant Sci.">
        <title>Red Clover (Trifolium pratense) and Zigzag Clover (T. medium) - A Picture of Genomic Similarities and Differences.</title>
        <authorList>
            <person name="Dluhosova J."/>
            <person name="Istvanek J."/>
            <person name="Nedelnik J."/>
            <person name="Repkova J."/>
        </authorList>
    </citation>
    <scope>NUCLEOTIDE SEQUENCE [LARGE SCALE GENOMIC DNA]</scope>
    <source>
        <strain evidence="4">cv. 10/8</strain>
        <tissue evidence="3">Leaf</tissue>
    </source>
</reference>
<dbReference type="GO" id="GO:0043531">
    <property type="term" value="F:ADP binding"/>
    <property type="evidence" value="ECO:0007669"/>
    <property type="project" value="InterPro"/>
</dbReference>
<dbReference type="PANTHER" id="PTHR33463">
    <property type="entry name" value="NB-ARC DOMAIN-CONTAINING PROTEIN-RELATED"/>
    <property type="match status" value="1"/>
</dbReference>
<dbReference type="InterPro" id="IPR027417">
    <property type="entry name" value="P-loop_NTPase"/>
</dbReference>
<evidence type="ECO:0000256" key="2">
    <source>
        <dbReference type="ARBA" id="ARBA00022821"/>
    </source>
</evidence>
<comment type="caution">
    <text evidence="3">The sequence shown here is derived from an EMBL/GenBank/DDBJ whole genome shotgun (WGS) entry which is preliminary data.</text>
</comment>
<dbReference type="Gene3D" id="1.10.8.430">
    <property type="entry name" value="Helical domain of apoptotic protease-activating factors"/>
    <property type="match status" value="1"/>
</dbReference>
<dbReference type="PANTHER" id="PTHR33463:SF198">
    <property type="entry name" value="RPP4C3"/>
    <property type="match status" value="1"/>
</dbReference>
<dbReference type="EMBL" id="LXQA010276212">
    <property type="protein sequence ID" value="MCI40124.1"/>
    <property type="molecule type" value="Genomic_DNA"/>
</dbReference>